<proteinExistence type="predicted"/>
<dbReference type="AlphaFoldDB" id="A0A0M2H2L2"/>
<name>A0A0M2H2L2_9MICO</name>
<feature type="transmembrane region" description="Helical" evidence="1">
    <location>
        <begin position="192"/>
        <end position="209"/>
    </location>
</feature>
<feature type="transmembrane region" description="Helical" evidence="1">
    <location>
        <begin position="304"/>
        <end position="323"/>
    </location>
</feature>
<sequence>MTGRDSAIDVIRTLCIVSMTSAHLAARSLAWEVTHVLVWYDGAMGFVLLSGLVLGIVQHKTVQRSGLTAARTKALRRGGLVYVAHLGICALAFIVASVSESLDVRYAGVNDFSSWWEPIVAAMTLRINPKFASILSLYVILLALTPLASWALARGRGILLCAASVALFTVGSVWPAPFILPRVPGVPGHINWATWQLLFVAALIVGWNWSRIRGALTRPALWVTLLSVAALVGAAAQARTALAPSPGEGAIAVVDRLFDDGTIGIGTIVLAFVVVGGLYGALTPLADRLPRVAAEIGRIGRRSLDCYIILCILVITTPLFWIYDTTGRRAMLYAAATLALMYGWCVLRDRWTSRARAATAASEDEPGHEPVPLRT</sequence>
<keyword evidence="1" id="KW-1133">Transmembrane helix</keyword>
<dbReference type="PANTHER" id="PTHR38592">
    <property type="entry name" value="BLL4819 PROTEIN"/>
    <property type="match status" value="1"/>
</dbReference>
<evidence type="ECO:0000313" key="2">
    <source>
        <dbReference type="EMBL" id="KJL40498.1"/>
    </source>
</evidence>
<dbReference type="Proteomes" id="UP000033956">
    <property type="component" value="Unassembled WGS sequence"/>
</dbReference>
<dbReference type="Pfam" id="PF10129">
    <property type="entry name" value="OpgC_C"/>
    <property type="match status" value="1"/>
</dbReference>
<reference evidence="2 3" key="1">
    <citation type="submission" date="2015-02" db="EMBL/GenBank/DDBJ databases">
        <title>Draft genome sequences of ten Microbacterium spp. with emphasis on heavy metal contaminated environments.</title>
        <authorList>
            <person name="Corretto E."/>
        </authorList>
    </citation>
    <scope>NUCLEOTIDE SEQUENCE [LARGE SCALE GENOMIC DNA]</scope>
    <source>
        <strain evidence="2 3">DSM 12510</strain>
    </source>
</reference>
<feature type="transmembrane region" description="Helical" evidence="1">
    <location>
        <begin position="329"/>
        <end position="347"/>
    </location>
</feature>
<organism evidence="2 3">
    <name type="scientific">Microbacterium terrae</name>
    <dbReference type="NCBI Taxonomy" id="69369"/>
    <lineage>
        <taxon>Bacteria</taxon>
        <taxon>Bacillati</taxon>
        <taxon>Actinomycetota</taxon>
        <taxon>Actinomycetes</taxon>
        <taxon>Micrococcales</taxon>
        <taxon>Microbacteriaceae</taxon>
        <taxon>Microbacterium</taxon>
    </lineage>
</organism>
<dbReference type="PATRIC" id="fig|92835.4.peg.1601"/>
<feature type="transmembrane region" description="Helical" evidence="1">
    <location>
        <begin position="37"/>
        <end position="57"/>
    </location>
</feature>
<evidence type="ECO:0000256" key="1">
    <source>
        <dbReference type="SAM" id="Phobius"/>
    </source>
</evidence>
<protein>
    <submittedName>
        <fullName evidence="2">OpgC protein</fullName>
    </submittedName>
</protein>
<dbReference type="OrthoDB" id="9816550at2"/>
<comment type="caution">
    <text evidence="2">The sequence shown here is derived from an EMBL/GenBank/DDBJ whole genome shotgun (WGS) entry which is preliminary data.</text>
</comment>
<dbReference type="InterPro" id="IPR014550">
    <property type="entry name" value="UCP028704_OpgC"/>
</dbReference>
<keyword evidence="1" id="KW-0472">Membrane</keyword>
<dbReference type="EMBL" id="JYIZ01000046">
    <property type="protein sequence ID" value="KJL40498.1"/>
    <property type="molecule type" value="Genomic_DNA"/>
</dbReference>
<feature type="transmembrane region" description="Helical" evidence="1">
    <location>
        <begin position="131"/>
        <end position="152"/>
    </location>
</feature>
<feature type="transmembrane region" description="Helical" evidence="1">
    <location>
        <begin position="159"/>
        <end position="180"/>
    </location>
</feature>
<feature type="transmembrane region" description="Helical" evidence="1">
    <location>
        <begin position="78"/>
        <end position="98"/>
    </location>
</feature>
<keyword evidence="3" id="KW-1185">Reference proteome</keyword>
<feature type="transmembrane region" description="Helical" evidence="1">
    <location>
        <begin position="221"/>
        <end position="242"/>
    </location>
</feature>
<evidence type="ECO:0000313" key="3">
    <source>
        <dbReference type="Proteomes" id="UP000033956"/>
    </source>
</evidence>
<dbReference type="PANTHER" id="PTHR38592:SF3">
    <property type="entry name" value="BLL4819 PROTEIN"/>
    <property type="match status" value="1"/>
</dbReference>
<accession>A0A0M2H2L2</accession>
<dbReference type="STRING" id="92835.RS81_01582"/>
<gene>
    <name evidence="2" type="ORF">RS81_01582</name>
</gene>
<dbReference type="RefSeq" id="WP_045275525.1">
    <property type="nucleotide sequence ID" value="NZ_BAAAUP010000003.1"/>
</dbReference>
<feature type="transmembrane region" description="Helical" evidence="1">
    <location>
        <begin position="262"/>
        <end position="283"/>
    </location>
</feature>
<keyword evidence="1" id="KW-0812">Transmembrane</keyword>